<dbReference type="Pfam" id="PF20684">
    <property type="entry name" value="Fung_rhodopsin"/>
    <property type="match status" value="1"/>
</dbReference>
<evidence type="ECO:0000259" key="7">
    <source>
        <dbReference type="Pfam" id="PF20684"/>
    </source>
</evidence>
<dbReference type="PANTHER" id="PTHR33048:SF57">
    <property type="entry name" value="INTEGRAL MEMBRANE PROTEIN-RELATED"/>
    <property type="match status" value="1"/>
</dbReference>
<keyword evidence="9" id="KW-1185">Reference proteome</keyword>
<feature type="transmembrane region" description="Helical" evidence="6">
    <location>
        <begin position="6"/>
        <end position="24"/>
    </location>
</feature>
<evidence type="ECO:0000256" key="4">
    <source>
        <dbReference type="ARBA" id="ARBA00023136"/>
    </source>
</evidence>
<dbReference type="EMBL" id="MCFA01000072">
    <property type="protein sequence ID" value="ORY10515.1"/>
    <property type="molecule type" value="Genomic_DNA"/>
</dbReference>
<evidence type="ECO:0000313" key="8">
    <source>
        <dbReference type="EMBL" id="ORY10515.1"/>
    </source>
</evidence>
<dbReference type="PANTHER" id="PTHR33048">
    <property type="entry name" value="PTH11-LIKE INTEGRAL MEMBRANE PROTEIN (AFU_ORTHOLOGUE AFUA_5G11245)"/>
    <property type="match status" value="1"/>
</dbReference>
<evidence type="ECO:0000313" key="9">
    <source>
        <dbReference type="Proteomes" id="UP000193144"/>
    </source>
</evidence>
<accession>A0A1Y1ZKZ7</accession>
<feature type="transmembrane region" description="Helical" evidence="6">
    <location>
        <begin position="31"/>
        <end position="50"/>
    </location>
</feature>
<comment type="similarity">
    <text evidence="5">Belongs to the SAT4 family.</text>
</comment>
<feature type="domain" description="Rhodopsin" evidence="7">
    <location>
        <begin position="2"/>
        <end position="93"/>
    </location>
</feature>
<name>A0A1Y1ZKZ7_9PLEO</name>
<dbReference type="OrthoDB" id="3934549at2759"/>
<gene>
    <name evidence="8" type="ORF">BCR34DRAFT_588590</name>
</gene>
<dbReference type="Proteomes" id="UP000193144">
    <property type="component" value="Unassembled WGS sequence"/>
</dbReference>
<evidence type="ECO:0000256" key="2">
    <source>
        <dbReference type="ARBA" id="ARBA00022692"/>
    </source>
</evidence>
<proteinExistence type="inferred from homology"/>
<keyword evidence="2 6" id="KW-0812">Transmembrane</keyword>
<dbReference type="InterPro" id="IPR049326">
    <property type="entry name" value="Rhodopsin_dom_fungi"/>
</dbReference>
<keyword evidence="4 6" id="KW-0472">Membrane</keyword>
<evidence type="ECO:0000256" key="3">
    <source>
        <dbReference type="ARBA" id="ARBA00022989"/>
    </source>
</evidence>
<dbReference type="InterPro" id="IPR052337">
    <property type="entry name" value="SAT4-like"/>
</dbReference>
<protein>
    <recommendedName>
        <fullName evidence="7">Rhodopsin domain-containing protein</fullName>
    </recommendedName>
</protein>
<comment type="caution">
    <text evidence="8">The sequence shown here is derived from an EMBL/GenBank/DDBJ whole genome shotgun (WGS) entry which is preliminary data.</text>
</comment>
<evidence type="ECO:0000256" key="6">
    <source>
        <dbReference type="SAM" id="Phobius"/>
    </source>
</evidence>
<reference evidence="8 9" key="1">
    <citation type="submission" date="2016-07" db="EMBL/GenBank/DDBJ databases">
        <title>Pervasive Adenine N6-methylation of Active Genes in Fungi.</title>
        <authorList>
            <consortium name="DOE Joint Genome Institute"/>
            <person name="Mondo S.J."/>
            <person name="Dannebaum R.O."/>
            <person name="Kuo R.C."/>
            <person name="Labutti K."/>
            <person name="Haridas S."/>
            <person name="Kuo A."/>
            <person name="Salamov A."/>
            <person name="Ahrendt S.R."/>
            <person name="Lipzen A."/>
            <person name="Sullivan W."/>
            <person name="Andreopoulos W.B."/>
            <person name="Clum A."/>
            <person name="Lindquist E."/>
            <person name="Daum C."/>
            <person name="Ramamoorthy G.K."/>
            <person name="Gryganskyi A."/>
            <person name="Culley D."/>
            <person name="Magnuson J.K."/>
            <person name="James T.Y."/>
            <person name="O'Malley M.A."/>
            <person name="Stajich J.E."/>
            <person name="Spatafora J.W."/>
            <person name="Visel A."/>
            <person name="Grigoriev I.V."/>
        </authorList>
    </citation>
    <scope>NUCLEOTIDE SEQUENCE [LARGE SCALE GENOMIC DNA]</scope>
    <source>
        <strain evidence="8 9">CBS 115471</strain>
    </source>
</reference>
<evidence type="ECO:0000256" key="5">
    <source>
        <dbReference type="ARBA" id="ARBA00038359"/>
    </source>
</evidence>
<dbReference type="GO" id="GO:0016020">
    <property type="term" value="C:membrane"/>
    <property type="evidence" value="ECO:0007669"/>
    <property type="project" value="UniProtKB-SubCell"/>
</dbReference>
<sequence>MGVVNIISDIFIIVLLMQYLYKLRIATHKKLFAMFLFGIGIMTWVITIYRQTMLPGLDFADMTYAGVLATPLFGLERSVAIALACIPLLRPLCGGRGRASKHTGSSGFGSSRGSNL</sequence>
<evidence type="ECO:0000256" key="1">
    <source>
        <dbReference type="ARBA" id="ARBA00004141"/>
    </source>
</evidence>
<organism evidence="8 9">
    <name type="scientific">Clohesyomyces aquaticus</name>
    <dbReference type="NCBI Taxonomy" id="1231657"/>
    <lineage>
        <taxon>Eukaryota</taxon>
        <taxon>Fungi</taxon>
        <taxon>Dikarya</taxon>
        <taxon>Ascomycota</taxon>
        <taxon>Pezizomycotina</taxon>
        <taxon>Dothideomycetes</taxon>
        <taxon>Pleosporomycetidae</taxon>
        <taxon>Pleosporales</taxon>
        <taxon>Lindgomycetaceae</taxon>
        <taxon>Clohesyomyces</taxon>
    </lineage>
</organism>
<keyword evidence="3 6" id="KW-1133">Transmembrane helix</keyword>
<dbReference type="AlphaFoldDB" id="A0A1Y1ZKZ7"/>
<comment type="subcellular location">
    <subcellularLocation>
        <location evidence="1">Membrane</location>
        <topology evidence="1">Multi-pass membrane protein</topology>
    </subcellularLocation>
</comment>